<reference evidence="1 2" key="2">
    <citation type="journal article" date="2018" name="New Phytol.">
        <title>High intraspecific genome diversity in the model arbuscular mycorrhizal symbiont Rhizophagus irregularis.</title>
        <authorList>
            <person name="Chen E.C.H."/>
            <person name="Morin E."/>
            <person name="Beaudet D."/>
            <person name="Noel J."/>
            <person name="Yildirir G."/>
            <person name="Ndikumana S."/>
            <person name="Charron P."/>
            <person name="St-Onge C."/>
            <person name="Giorgi J."/>
            <person name="Kruger M."/>
            <person name="Marton T."/>
            <person name="Ropars J."/>
            <person name="Grigoriev I.V."/>
            <person name="Hainaut M."/>
            <person name="Henrissat B."/>
            <person name="Roux C."/>
            <person name="Martin F."/>
            <person name="Corradi N."/>
        </authorList>
    </citation>
    <scope>NUCLEOTIDE SEQUENCE [LARGE SCALE GENOMIC DNA]</scope>
    <source>
        <strain evidence="1 2">DAOM 197198</strain>
    </source>
</reference>
<dbReference type="AlphaFoldDB" id="A0A2P4QLD3"/>
<reference evidence="1 2" key="1">
    <citation type="journal article" date="2013" name="Proc. Natl. Acad. Sci. U.S.A.">
        <title>Genome of an arbuscular mycorrhizal fungus provides insight into the oldest plant symbiosis.</title>
        <authorList>
            <person name="Tisserant E."/>
            <person name="Malbreil M."/>
            <person name="Kuo A."/>
            <person name="Kohler A."/>
            <person name="Symeonidi A."/>
            <person name="Balestrini R."/>
            <person name="Charron P."/>
            <person name="Duensing N."/>
            <person name="Frei Dit Frey N."/>
            <person name="Gianinazzi-Pearson V."/>
            <person name="Gilbert L.B."/>
            <person name="Handa Y."/>
            <person name="Herr J.R."/>
            <person name="Hijri M."/>
            <person name="Koul R."/>
            <person name="Kawaguchi M."/>
            <person name="Krajinski F."/>
            <person name="Lammers P.J."/>
            <person name="Masclaux F.G."/>
            <person name="Murat C."/>
            <person name="Morin E."/>
            <person name="Ndikumana S."/>
            <person name="Pagni M."/>
            <person name="Petitpierre D."/>
            <person name="Requena N."/>
            <person name="Rosikiewicz P."/>
            <person name="Riley R."/>
            <person name="Saito K."/>
            <person name="San Clemente H."/>
            <person name="Shapiro H."/>
            <person name="van Tuinen D."/>
            <person name="Becard G."/>
            <person name="Bonfante P."/>
            <person name="Paszkowski U."/>
            <person name="Shachar-Hill Y.Y."/>
            <person name="Tuskan G.A."/>
            <person name="Young P.W."/>
            <person name="Sanders I.R."/>
            <person name="Henrissat B."/>
            <person name="Rensing S.A."/>
            <person name="Grigoriev I.V."/>
            <person name="Corradi N."/>
            <person name="Roux C."/>
            <person name="Martin F."/>
        </authorList>
    </citation>
    <scope>NUCLEOTIDE SEQUENCE [LARGE SCALE GENOMIC DNA]</scope>
    <source>
        <strain evidence="1 2">DAOM 197198</strain>
    </source>
</reference>
<dbReference type="PANTHER" id="PTHR33096">
    <property type="entry name" value="CXC2 DOMAIN-CONTAINING PROTEIN"/>
    <property type="match status" value="1"/>
</dbReference>
<evidence type="ECO:0000313" key="1">
    <source>
        <dbReference type="EMBL" id="POG78444.1"/>
    </source>
</evidence>
<accession>A0A2P4QLD3</accession>
<keyword evidence="2" id="KW-1185">Reference proteome</keyword>
<sequence length="490" mass="57248">MPRTKKPRDVKYSKSRAFTRNTEIPILQPIFLEQTYNSNPTKFNLQQSDYDDVNDDFIDESIPVDSDDSIYREKQTRLNKSWQSIHVQLKDALIELKSQCNVEENICLYGKCYNNELFKIITVDCIYFELVLTRRGLFPASPINPLIAFKIKLLEFAEKLLLLAQISYESFCIALRHIHDNKLSSHKNIYKPFMSTFRQYILVKKEKIKFLTEQVVKKPEVFCPACPLKNSCNSGSLNRLTVCFDGCFQLRRLKIGGNDNTEEDYYSKYFMDDKFFDFEKLYLQYLQKESSGENDPCMKAFKAANEKNSKILSNALDISGVVGTTCKHGIPMKFLNIKTGERLVYSLFLLNNILDEFGSQISMILDNKLNETSLQLKAKDVWYAVSVFHAYAHEAFCQCIYHPRKREGFGLTDGKWLERLWSYLERFTKTTRIMTPSHRKFILSLALDHFAETRIQKIGQTLIKQYQHALELKEISQKDLEKLELQNYSL</sequence>
<dbReference type="Pfam" id="PF18758">
    <property type="entry name" value="KDZ"/>
    <property type="match status" value="1"/>
</dbReference>
<name>A0A2P4QLD3_RHIID</name>
<protein>
    <recommendedName>
        <fullName evidence="3">CxC2-like cysteine cluster KDZ transposase-associated domain-containing protein</fullName>
    </recommendedName>
</protein>
<evidence type="ECO:0000313" key="2">
    <source>
        <dbReference type="Proteomes" id="UP000018888"/>
    </source>
</evidence>
<organism evidence="1 2">
    <name type="scientific">Rhizophagus irregularis (strain DAOM 181602 / DAOM 197198 / MUCL 43194)</name>
    <name type="common">Arbuscular mycorrhizal fungus</name>
    <name type="synonym">Glomus intraradices</name>
    <dbReference type="NCBI Taxonomy" id="747089"/>
    <lineage>
        <taxon>Eukaryota</taxon>
        <taxon>Fungi</taxon>
        <taxon>Fungi incertae sedis</taxon>
        <taxon>Mucoromycota</taxon>
        <taxon>Glomeromycotina</taxon>
        <taxon>Glomeromycetes</taxon>
        <taxon>Glomerales</taxon>
        <taxon>Glomeraceae</taxon>
        <taxon>Rhizophagus</taxon>
    </lineage>
</organism>
<evidence type="ECO:0008006" key="3">
    <source>
        <dbReference type="Google" id="ProtNLM"/>
    </source>
</evidence>
<proteinExistence type="predicted"/>
<dbReference type="InterPro" id="IPR040521">
    <property type="entry name" value="KDZ"/>
</dbReference>
<dbReference type="PANTHER" id="PTHR33096:SF1">
    <property type="entry name" value="CXC1-LIKE CYSTEINE CLUSTER ASSOCIATED WITH KDZ TRANSPOSASES DOMAIN-CONTAINING PROTEIN"/>
    <property type="match status" value="1"/>
</dbReference>
<dbReference type="VEuPathDB" id="FungiDB:RhiirFUN_005355"/>
<feature type="non-terminal residue" evidence="1">
    <location>
        <position position="490"/>
    </location>
</feature>
<comment type="caution">
    <text evidence="1">The sequence shown here is derived from an EMBL/GenBank/DDBJ whole genome shotgun (WGS) entry which is preliminary data.</text>
</comment>
<dbReference type="EMBL" id="AUPC02000032">
    <property type="protein sequence ID" value="POG78444.1"/>
    <property type="molecule type" value="Genomic_DNA"/>
</dbReference>
<dbReference type="Proteomes" id="UP000018888">
    <property type="component" value="Unassembled WGS sequence"/>
</dbReference>
<gene>
    <name evidence="1" type="ORF">GLOIN_2v1766625</name>
</gene>